<feature type="region of interest" description="Disordered" evidence="1">
    <location>
        <begin position="1185"/>
        <end position="1218"/>
    </location>
</feature>
<feature type="compositionally biased region" description="Basic and acidic residues" evidence="1">
    <location>
        <begin position="976"/>
        <end position="994"/>
    </location>
</feature>
<proteinExistence type="predicted"/>
<dbReference type="PANTHER" id="PTHR18916">
    <property type="entry name" value="DYNACTIN 1-RELATED MICROTUBULE-BINDING"/>
    <property type="match status" value="1"/>
</dbReference>
<feature type="region of interest" description="Disordered" evidence="1">
    <location>
        <begin position="958"/>
        <end position="994"/>
    </location>
</feature>
<feature type="region of interest" description="Disordered" evidence="1">
    <location>
        <begin position="731"/>
        <end position="764"/>
    </location>
</feature>
<dbReference type="InterPro" id="IPR000938">
    <property type="entry name" value="CAP-Gly_domain"/>
</dbReference>
<feature type="signal peptide" evidence="2">
    <location>
        <begin position="1"/>
        <end position="18"/>
    </location>
</feature>
<feature type="domain" description="CAP-Gly" evidence="3">
    <location>
        <begin position="415"/>
        <end position="457"/>
    </location>
</feature>
<keyword evidence="5" id="KW-1185">Reference proteome</keyword>
<dbReference type="PROSITE" id="PS50245">
    <property type="entry name" value="CAP_GLY_2"/>
    <property type="match status" value="1"/>
</dbReference>
<accession>A0A812Q281</accession>
<dbReference type="SMART" id="SM01052">
    <property type="entry name" value="CAP_GLY"/>
    <property type="match status" value="1"/>
</dbReference>
<evidence type="ECO:0000313" key="4">
    <source>
        <dbReference type="EMBL" id="CAE7371895.1"/>
    </source>
</evidence>
<dbReference type="InterPro" id="IPR036859">
    <property type="entry name" value="CAP-Gly_dom_sf"/>
</dbReference>
<feature type="compositionally biased region" description="Basic and acidic residues" evidence="1">
    <location>
        <begin position="749"/>
        <end position="764"/>
    </location>
</feature>
<comment type="caution">
    <text evidence="4">The sequence shown here is derived from an EMBL/GenBank/DDBJ whole genome shotgun (WGS) entry which is preliminary data.</text>
</comment>
<evidence type="ECO:0000256" key="1">
    <source>
        <dbReference type="SAM" id="MobiDB-lite"/>
    </source>
</evidence>
<evidence type="ECO:0000256" key="2">
    <source>
        <dbReference type="SAM" id="SignalP"/>
    </source>
</evidence>
<dbReference type="Gene3D" id="2.60.120.620">
    <property type="entry name" value="q2cbj1_9rhob like domain"/>
    <property type="match status" value="1"/>
</dbReference>
<dbReference type="Gene3D" id="2.30.30.190">
    <property type="entry name" value="CAP Gly-rich-like domain"/>
    <property type="match status" value="1"/>
</dbReference>
<name>A0A812Q281_9DINO</name>
<dbReference type="Pfam" id="PF01302">
    <property type="entry name" value="CAP_GLY"/>
    <property type="match status" value="1"/>
</dbReference>
<dbReference type="EMBL" id="CAJNDS010002206">
    <property type="protein sequence ID" value="CAE7371895.1"/>
    <property type="molecule type" value="Genomic_DNA"/>
</dbReference>
<gene>
    <name evidence="4" type="primary">DCTN1-p150</name>
    <name evidence="4" type="ORF">SNAT2548_LOCUS20305</name>
</gene>
<dbReference type="InterPro" id="IPR044862">
    <property type="entry name" value="Pro_4_hyd_alph_FE2OG_OXY"/>
</dbReference>
<feature type="region of interest" description="Disordered" evidence="1">
    <location>
        <begin position="674"/>
        <end position="702"/>
    </location>
</feature>
<dbReference type="Pfam" id="PF13640">
    <property type="entry name" value="2OG-FeII_Oxy_3"/>
    <property type="match status" value="1"/>
</dbReference>
<organism evidence="4 5">
    <name type="scientific">Symbiodinium natans</name>
    <dbReference type="NCBI Taxonomy" id="878477"/>
    <lineage>
        <taxon>Eukaryota</taxon>
        <taxon>Sar</taxon>
        <taxon>Alveolata</taxon>
        <taxon>Dinophyceae</taxon>
        <taxon>Suessiales</taxon>
        <taxon>Symbiodiniaceae</taxon>
        <taxon>Symbiodinium</taxon>
    </lineage>
</organism>
<keyword evidence="2" id="KW-0732">Signal</keyword>
<feature type="compositionally biased region" description="Basic and acidic residues" evidence="1">
    <location>
        <begin position="1203"/>
        <end position="1218"/>
    </location>
</feature>
<feature type="chain" id="PRO_5033031591" evidence="2">
    <location>
        <begin position="19"/>
        <end position="1394"/>
    </location>
</feature>
<sequence>MGSGYWLGGLLVTAVSFALPKLWQSPDSPAETKLWTRTLPPAGAKPFSDAEEAFRAGRDRATEVIDASVAQALQRQSRFFGLSLLRGAIDGEMVTLMREDALRLMQQGRLTPSGDPNEPQLTEQYKRYLGSLPVLTILDLQRATEEGLVGLAYGVAFLAGVCSRLDALGTQSLEPGTIQLACYDGDGVAYHVHEDYVPEQEYNPDDLPPHHRLAYKRRVTAILYLQEEWKEDLGGAFRAHAVRPVGEEPLPSDYVDVLPEGGSLILFRSDMPHEVNVPWACFLSLREEYKECFDPECPVSDHQPQLFRAELGGRLVEVLTWNVMMRGVVLQDVLSVVCVRQGMLRIFQEGSGGAAVPASKVFVPIGLPKPLSADFVSGPSIRLSCSGGPMARAFQIEDRVTVAQTQLCGTVKFIGLTDFAAGEWIGLRLDEKSGKNNGSVKGKVYFDCEEDHGLFVRPTALSRATSTGRRSSKSCLLPYVSLHQVRQAPAPLPILPPPIPTAQTEPAASSKKLSKVEEGDKSLELQIASVQMELANAMEDHDVDAIQRLLPVALNLGLASEEIAAARRILSWELNESFVEEVAAVRRSVSQLAESVAQLEANWRPRPRITADAIDDLVARLGGELERRVWQQLEDKIQNFVDAALLKAMEKHLAAPAEMLDPPRATFTQEEVLKAKEEEPPASKVPEAPPNQVLPQNPDDCDDGAARFVVQRLLHGGLQRAHLMAQVVSPPDAPFEEHGATTPAQASKRPGEDGEDAKSAKRDEACRKVQAVARGRQVRQHKELLAKSSVTIQRAFRRVRPRWLEGSRPNVAAVLQVVGGQRKEWAKEFQRAAGHGGLQKPGFLQALSSSCGEKASRAQAEKLWAGFLEQSEVGDPMMLPTFWAICEAVLDGDAHAAEFAGMAEEEYRSYSSDPEMSSEVLPQNPDDCDDGAARFVVQRLLHGGLQRAHLMAQVVSPPDAPFEEHGATTPAQASKRPGEDGEDAKSAKRDEACRKVQAVARGRQVRQHKELLAKSSVTIQRAFRRVRPRWLEGSRPNVAAVLQVVGGQRKEWAKEFQRAAGHGGLQKPGFLQALSSSCGEKASRAQAEKLWAGFLEQSEVGDPMMLPTFWAICEAVLDGDAHAAEFAGMAEEEYRSCSSDPETSSEVLPQNPDDCDDGAARFVVQRLLHGGLQRAHLMAQVVSPPDAPFEEHGATTPAQASKRPGEDGEDAKSAKRDEACRKVQAVARGRQVRQHKELLAKSSVTIQRAFRRVRPRWLEGSRPNVAAVLQVVGGQRKEWAKEFQRAAGHGGLQKPGFLQALSSSCGEKASRAQAEKLWAGFLEQSEVGDPMMLPTFWAICEAVLDGDAHAAEFAGVTEEEYRSYSHQGVESQLLAAKRIQAAQLGRQARVLPAA</sequence>
<dbReference type="SUPFAM" id="SSF74924">
    <property type="entry name" value="Cap-Gly domain"/>
    <property type="match status" value="1"/>
</dbReference>
<dbReference type="Proteomes" id="UP000604046">
    <property type="component" value="Unassembled WGS sequence"/>
</dbReference>
<protein>
    <submittedName>
        <fullName evidence="4">DCTN1-p150 protein</fullName>
    </submittedName>
</protein>
<evidence type="ECO:0000313" key="5">
    <source>
        <dbReference type="Proteomes" id="UP000604046"/>
    </source>
</evidence>
<reference evidence="4" key="1">
    <citation type="submission" date="2021-02" db="EMBL/GenBank/DDBJ databases">
        <authorList>
            <person name="Dougan E. K."/>
            <person name="Rhodes N."/>
            <person name="Thang M."/>
            <person name="Chan C."/>
        </authorList>
    </citation>
    <scope>NUCLEOTIDE SEQUENCE</scope>
</reference>
<dbReference type="PROSITE" id="PS00845">
    <property type="entry name" value="CAP_GLY_1"/>
    <property type="match status" value="1"/>
</dbReference>
<evidence type="ECO:0000259" key="3">
    <source>
        <dbReference type="PROSITE" id="PS50245"/>
    </source>
</evidence>
<dbReference type="OrthoDB" id="76265at2759"/>